<evidence type="ECO:0000256" key="3">
    <source>
        <dbReference type="ARBA" id="ARBA00023125"/>
    </source>
</evidence>
<dbReference type="GO" id="GO:0009307">
    <property type="term" value="P:DNA restriction-modification system"/>
    <property type="evidence" value="ECO:0007669"/>
    <property type="project" value="UniProtKB-KW"/>
</dbReference>
<dbReference type="InterPro" id="IPR052021">
    <property type="entry name" value="Type-I_RS_S_subunit"/>
</dbReference>
<organism evidence="5 6">
    <name type="scientific">Sporolactobacillus terrae</name>
    <dbReference type="NCBI Taxonomy" id="269673"/>
    <lineage>
        <taxon>Bacteria</taxon>
        <taxon>Bacillati</taxon>
        <taxon>Bacillota</taxon>
        <taxon>Bacilli</taxon>
        <taxon>Bacillales</taxon>
        <taxon>Sporolactobacillaceae</taxon>
        <taxon>Sporolactobacillus</taxon>
    </lineage>
</organism>
<dbReference type="InterPro" id="IPR044946">
    <property type="entry name" value="Restrct_endonuc_typeI_TRD_sf"/>
</dbReference>
<dbReference type="PANTHER" id="PTHR30408">
    <property type="entry name" value="TYPE-1 RESTRICTION ENZYME ECOKI SPECIFICITY PROTEIN"/>
    <property type="match status" value="1"/>
</dbReference>
<sequence>MRFKFDQLVEKIIDYRGKTPKKLGFDWKENKGYRAISAKNIKNLTLVNEDKMKYGSSELYHKWMKDEVKRGDIFLTSEAPLGEVLYWDSDEKIILSQRVFALRFKKEYYSKFMLAYMASELFKQKLQARETGTTVTGIKQKELRKIELNLPTTKMQKFIGNMFYKINQKIKVNTKINQNFHVKLLHKIINFIMKCLHKSKFRSHGSSNFQTLVC</sequence>
<evidence type="ECO:0000259" key="4">
    <source>
        <dbReference type="Pfam" id="PF01420"/>
    </source>
</evidence>
<dbReference type="InterPro" id="IPR000055">
    <property type="entry name" value="Restrct_endonuc_typeI_TRD"/>
</dbReference>
<evidence type="ECO:0000313" key="5">
    <source>
        <dbReference type="EMBL" id="BBN99698.1"/>
    </source>
</evidence>
<keyword evidence="3" id="KW-0238">DNA-binding</keyword>
<dbReference type="EMBL" id="AP021853">
    <property type="protein sequence ID" value="BBN99698.1"/>
    <property type="molecule type" value="Genomic_DNA"/>
</dbReference>
<dbReference type="Pfam" id="PF01420">
    <property type="entry name" value="Methylase_S"/>
    <property type="match status" value="1"/>
</dbReference>
<comment type="similarity">
    <text evidence="1">Belongs to the type-I restriction system S methylase family.</text>
</comment>
<feature type="domain" description="Type I restriction modification DNA specificity" evidence="4">
    <location>
        <begin position="10"/>
        <end position="178"/>
    </location>
</feature>
<protein>
    <recommendedName>
        <fullName evidence="4">Type I restriction modification DNA specificity domain-containing protein</fullName>
    </recommendedName>
</protein>
<dbReference type="PANTHER" id="PTHR30408:SF12">
    <property type="entry name" value="TYPE I RESTRICTION ENZYME MJAVIII SPECIFICITY SUBUNIT"/>
    <property type="match status" value="1"/>
</dbReference>
<dbReference type="GO" id="GO:0003677">
    <property type="term" value="F:DNA binding"/>
    <property type="evidence" value="ECO:0007669"/>
    <property type="project" value="UniProtKB-KW"/>
</dbReference>
<dbReference type="SUPFAM" id="SSF116734">
    <property type="entry name" value="DNA methylase specificity domain"/>
    <property type="match status" value="1"/>
</dbReference>
<evidence type="ECO:0000313" key="6">
    <source>
        <dbReference type="Proteomes" id="UP000326951"/>
    </source>
</evidence>
<dbReference type="Proteomes" id="UP000326951">
    <property type="component" value="Chromosome"/>
</dbReference>
<accession>A0A5K7X445</accession>
<dbReference type="Gene3D" id="3.90.220.20">
    <property type="entry name" value="DNA methylase specificity domains"/>
    <property type="match status" value="1"/>
</dbReference>
<proteinExistence type="inferred from homology"/>
<dbReference type="AlphaFoldDB" id="A0A5K7X445"/>
<gene>
    <name evidence="5" type="ORF">St703_24030</name>
</gene>
<name>A0A5K7X445_9BACL</name>
<dbReference type="RefSeq" id="WP_152080686.1">
    <property type="nucleotide sequence ID" value="NZ_AP021853.1"/>
</dbReference>
<evidence type="ECO:0000256" key="2">
    <source>
        <dbReference type="ARBA" id="ARBA00022747"/>
    </source>
</evidence>
<reference evidence="5 6" key="1">
    <citation type="submission" date="2019-09" db="EMBL/GenBank/DDBJ databases">
        <title>Complete genome sequence of Sporolactobacillus terrae 70-3.</title>
        <authorList>
            <person name="Tanaka N."/>
            <person name="Shiwa Y."/>
            <person name="Fujita N."/>
            <person name="Tanasupawat S."/>
        </authorList>
    </citation>
    <scope>NUCLEOTIDE SEQUENCE [LARGE SCALE GENOMIC DNA]</scope>
    <source>
        <strain evidence="5 6">70-3</strain>
    </source>
</reference>
<dbReference type="REBASE" id="347055">
    <property type="entry name" value="S1.Ste703ORF24040P"/>
</dbReference>
<keyword evidence="2" id="KW-0680">Restriction system</keyword>
<evidence type="ECO:0000256" key="1">
    <source>
        <dbReference type="ARBA" id="ARBA00010923"/>
    </source>
</evidence>